<keyword evidence="2" id="KW-1185">Reference proteome</keyword>
<evidence type="ECO:0000313" key="1">
    <source>
        <dbReference type="EMBL" id="MCS0591288.1"/>
    </source>
</evidence>
<dbReference type="RefSeq" id="WP_258847057.1">
    <property type="nucleotide sequence ID" value="NZ_JANUGX010000025.1"/>
</dbReference>
<sequence>MTLSAPLLTYSERVERGYSLASLQSLLRQIRAEGRYRDAWGVNALTTANLGAFNAEEAKRELAAAADAGRLGNSGFQPKFANSASGLSHGLNPYTDWTMSLLDAPPRHTYLFLGLDFYDIADLGRQADWNAYLQNPFMDRDPFWHRLWAWIMDRTEVNSNKRVVWQTGVAPLEAARFVKADGGAFIFHNLIPYLRPAGVGSTEKDWPSREWNKLSVQADIVEDLRLLRDSVRHPIRAYCTSAAAIKALTKAGFNDREVVCWSAHPSKVFYPSTLYPRGLHFKKI</sequence>
<organism evidence="1 2">
    <name type="scientific">Massilia norwichensis</name>
    <dbReference type="NCBI Taxonomy" id="1442366"/>
    <lineage>
        <taxon>Bacteria</taxon>
        <taxon>Pseudomonadati</taxon>
        <taxon>Pseudomonadota</taxon>
        <taxon>Betaproteobacteria</taxon>
        <taxon>Burkholderiales</taxon>
        <taxon>Oxalobacteraceae</taxon>
        <taxon>Telluria group</taxon>
        <taxon>Massilia</taxon>
    </lineage>
</organism>
<dbReference type="Proteomes" id="UP001205560">
    <property type="component" value="Unassembled WGS sequence"/>
</dbReference>
<reference evidence="1 2" key="1">
    <citation type="submission" date="2022-08" db="EMBL/GenBank/DDBJ databases">
        <title>Reclassification of Massilia species as members of the genera Telluria, Duganella, Pseudoduganella, Mokoshia gen. nov. and Zemynaea gen. nov. using orthogonal and non-orthogonal genome-based approaches.</title>
        <authorList>
            <person name="Bowman J.P."/>
        </authorList>
    </citation>
    <scope>NUCLEOTIDE SEQUENCE [LARGE SCALE GENOMIC DNA]</scope>
    <source>
        <strain evidence="1 2">LMG 28164</strain>
    </source>
</reference>
<gene>
    <name evidence="1" type="ORF">NX782_19040</name>
</gene>
<dbReference type="EMBL" id="JANUGX010000025">
    <property type="protein sequence ID" value="MCS0591288.1"/>
    <property type="molecule type" value="Genomic_DNA"/>
</dbReference>
<evidence type="ECO:0000313" key="2">
    <source>
        <dbReference type="Proteomes" id="UP001205560"/>
    </source>
</evidence>
<comment type="caution">
    <text evidence="1">The sequence shown here is derived from an EMBL/GenBank/DDBJ whole genome shotgun (WGS) entry which is preliminary data.</text>
</comment>
<name>A0ABT2AAQ7_9BURK</name>
<accession>A0ABT2AAQ7</accession>
<proteinExistence type="predicted"/>
<protein>
    <submittedName>
        <fullName evidence="1">Uncharacterized protein</fullName>
    </submittedName>
</protein>